<evidence type="ECO:0000256" key="2">
    <source>
        <dbReference type="SAM" id="MobiDB-lite"/>
    </source>
</evidence>
<gene>
    <name evidence="3" type="ORF">K7X08_032325</name>
</gene>
<proteinExistence type="predicted"/>
<dbReference type="Proteomes" id="UP001152561">
    <property type="component" value="Unassembled WGS sequence"/>
</dbReference>
<dbReference type="EMBL" id="JAJAGQ010000011">
    <property type="protein sequence ID" value="KAJ8548962.1"/>
    <property type="molecule type" value="Genomic_DNA"/>
</dbReference>
<feature type="compositionally biased region" description="Acidic residues" evidence="2">
    <location>
        <begin position="86"/>
        <end position="97"/>
    </location>
</feature>
<keyword evidence="1" id="KW-0175">Coiled coil</keyword>
<organism evidence="3 4">
    <name type="scientific">Anisodus acutangulus</name>
    <dbReference type="NCBI Taxonomy" id="402998"/>
    <lineage>
        <taxon>Eukaryota</taxon>
        <taxon>Viridiplantae</taxon>
        <taxon>Streptophyta</taxon>
        <taxon>Embryophyta</taxon>
        <taxon>Tracheophyta</taxon>
        <taxon>Spermatophyta</taxon>
        <taxon>Magnoliopsida</taxon>
        <taxon>eudicotyledons</taxon>
        <taxon>Gunneridae</taxon>
        <taxon>Pentapetalae</taxon>
        <taxon>asterids</taxon>
        <taxon>lamiids</taxon>
        <taxon>Solanales</taxon>
        <taxon>Solanaceae</taxon>
        <taxon>Solanoideae</taxon>
        <taxon>Hyoscyameae</taxon>
        <taxon>Anisodus</taxon>
    </lineage>
</organism>
<reference evidence="4" key="1">
    <citation type="journal article" date="2023" name="Proc. Natl. Acad. Sci. U.S.A.">
        <title>Genomic and structural basis for evolution of tropane alkaloid biosynthesis.</title>
        <authorList>
            <person name="Wanga Y.-J."/>
            <person name="Taina T."/>
            <person name="Yua J.-Y."/>
            <person name="Lia J."/>
            <person name="Xua B."/>
            <person name="Chenc J."/>
            <person name="D'Auriad J.C."/>
            <person name="Huanga J.-P."/>
            <person name="Huanga S.-X."/>
        </authorList>
    </citation>
    <scope>NUCLEOTIDE SEQUENCE [LARGE SCALE GENOMIC DNA]</scope>
    <source>
        <strain evidence="4">cv. KIB-2019</strain>
    </source>
</reference>
<accession>A0A9Q1M045</accession>
<dbReference type="AlphaFoldDB" id="A0A9Q1M045"/>
<comment type="caution">
    <text evidence="3">The sequence shown here is derived from an EMBL/GenBank/DDBJ whole genome shotgun (WGS) entry which is preliminary data.</text>
</comment>
<name>A0A9Q1M045_9SOLA</name>
<sequence>MQLIEKFPSYVKETLKTTLEPHKENLEAVREEQKKLQRIMTKLSALDPLKIVLLRPILPPRAYLFSTQPRVSTEPRVDPSTKRDDVEEDQTMDDDDDKTERQSESDPDSDEGDDPLASARSVVRVTCIAPDEIDTVVVMQWSVEQL</sequence>
<evidence type="ECO:0000313" key="3">
    <source>
        <dbReference type="EMBL" id="KAJ8548962.1"/>
    </source>
</evidence>
<feature type="region of interest" description="Disordered" evidence="2">
    <location>
        <begin position="64"/>
        <end position="119"/>
    </location>
</feature>
<protein>
    <submittedName>
        <fullName evidence="3">Uncharacterized protein</fullName>
    </submittedName>
</protein>
<feature type="compositionally biased region" description="Acidic residues" evidence="2">
    <location>
        <begin position="105"/>
        <end position="114"/>
    </location>
</feature>
<feature type="compositionally biased region" description="Basic and acidic residues" evidence="2">
    <location>
        <begin position="73"/>
        <end position="85"/>
    </location>
</feature>
<feature type="coiled-coil region" evidence="1">
    <location>
        <begin position="12"/>
        <end position="46"/>
    </location>
</feature>
<evidence type="ECO:0000256" key="1">
    <source>
        <dbReference type="SAM" id="Coils"/>
    </source>
</evidence>
<evidence type="ECO:0000313" key="4">
    <source>
        <dbReference type="Proteomes" id="UP001152561"/>
    </source>
</evidence>
<keyword evidence="4" id="KW-1185">Reference proteome</keyword>